<protein>
    <submittedName>
        <fullName evidence="2 3">Uncharacterized protein</fullName>
    </submittedName>
</protein>
<name>A0A0C4DY80_MAGP6</name>
<evidence type="ECO:0000313" key="3">
    <source>
        <dbReference type="EnsemblFungi" id="MAPG_04991T0"/>
    </source>
</evidence>
<keyword evidence="4" id="KW-1185">Reference proteome</keyword>
<dbReference type="EMBL" id="GL876969">
    <property type="protein sequence ID" value="KLU85972.1"/>
    <property type="molecule type" value="Genomic_DNA"/>
</dbReference>
<dbReference type="Proteomes" id="UP000011715">
    <property type="component" value="Unassembled WGS sequence"/>
</dbReference>
<reference evidence="3" key="5">
    <citation type="submission" date="2015-06" db="UniProtKB">
        <authorList>
            <consortium name="EnsemblFungi"/>
        </authorList>
    </citation>
    <scope>IDENTIFICATION</scope>
    <source>
        <strain evidence="3">ATCC 64411</strain>
    </source>
</reference>
<accession>A0A0C4DY80</accession>
<feature type="compositionally biased region" description="Basic and acidic residues" evidence="1">
    <location>
        <begin position="39"/>
        <end position="48"/>
    </location>
</feature>
<sequence>MATRPPSPFISLSVPSSHPVGSWSAIATTNGNSTSPPVLREREEDAHAHTPVPPSIHSSPTHMWPAGRFVAVPQSRSPPMAFALDLAGFPLYLIALPPGRPASCRLPSRVDIAKKDGWLPVRRDNKTSPTSKFQDLLNGQLQDDAYSPCFTKGQAKGSRKETIAPSSQCICSHPCPMPPETASSGHCSFGGGVAEREMTQWKSLTQQQPAAHFPGPSCYYATPPRVHRMHTKLPAVPGGVAAAAAAAAAAARAELS</sequence>
<dbReference type="EMBL" id="ADBL01001170">
    <property type="status" value="NOT_ANNOTATED_CDS"/>
    <property type="molecule type" value="Genomic_DNA"/>
</dbReference>
<proteinExistence type="predicted"/>
<feature type="compositionally biased region" description="Polar residues" evidence="1">
    <location>
        <begin position="25"/>
        <end position="36"/>
    </location>
</feature>
<reference evidence="3" key="4">
    <citation type="journal article" date="2015" name="G3 (Bethesda)">
        <title>Genome sequences of three phytopathogenic species of the Magnaporthaceae family of fungi.</title>
        <authorList>
            <person name="Okagaki L.H."/>
            <person name="Nunes C.C."/>
            <person name="Sailsbery J."/>
            <person name="Clay B."/>
            <person name="Brown D."/>
            <person name="John T."/>
            <person name="Oh Y."/>
            <person name="Young N."/>
            <person name="Fitzgerald M."/>
            <person name="Haas B.J."/>
            <person name="Zeng Q."/>
            <person name="Young S."/>
            <person name="Adiconis X."/>
            <person name="Fan L."/>
            <person name="Levin J.Z."/>
            <person name="Mitchell T.K."/>
            <person name="Okubara P.A."/>
            <person name="Farman M.L."/>
            <person name="Kohn L.M."/>
            <person name="Birren B."/>
            <person name="Ma L.-J."/>
            <person name="Dean R.A."/>
        </authorList>
    </citation>
    <scope>NUCLEOTIDE SEQUENCE</scope>
    <source>
        <strain evidence="3">ATCC 64411 / 73-15</strain>
    </source>
</reference>
<reference evidence="2" key="2">
    <citation type="submission" date="2010-05" db="EMBL/GenBank/DDBJ databases">
        <title>The Genome Sequence of Magnaporthe poae strain ATCC 64411.</title>
        <authorList>
            <consortium name="The Broad Institute Genome Sequencing Platform"/>
            <consortium name="Broad Institute Genome Sequencing Center for Infectious Disease"/>
            <person name="Ma L.-J."/>
            <person name="Dead R."/>
            <person name="Young S."/>
            <person name="Zeng Q."/>
            <person name="Koehrsen M."/>
            <person name="Alvarado L."/>
            <person name="Berlin A."/>
            <person name="Chapman S.B."/>
            <person name="Chen Z."/>
            <person name="Freedman E."/>
            <person name="Gellesch M."/>
            <person name="Goldberg J."/>
            <person name="Griggs A."/>
            <person name="Gujja S."/>
            <person name="Heilman E.R."/>
            <person name="Heiman D."/>
            <person name="Hepburn T."/>
            <person name="Howarth C."/>
            <person name="Jen D."/>
            <person name="Larson L."/>
            <person name="Mehta T."/>
            <person name="Neiman D."/>
            <person name="Pearson M."/>
            <person name="Roberts A."/>
            <person name="Saif S."/>
            <person name="Shea T."/>
            <person name="Shenoy N."/>
            <person name="Sisk P."/>
            <person name="Stolte C."/>
            <person name="Sykes S."/>
            <person name="Walk T."/>
            <person name="White J."/>
            <person name="Yandava C."/>
            <person name="Haas B."/>
            <person name="Nusbaum C."/>
            <person name="Birren B."/>
        </authorList>
    </citation>
    <scope>NUCLEOTIDE SEQUENCE</scope>
    <source>
        <strain evidence="2">ATCC 64411</strain>
    </source>
</reference>
<reference evidence="2" key="3">
    <citation type="submission" date="2011-03" db="EMBL/GenBank/DDBJ databases">
        <title>Annotation of Magnaporthe poae ATCC 64411.</title>
        <authorList>
            <person name="Ma L.-J."/>
            <person name="Dead R."/>
            <person name="Young S.K."/>
            <person name="Zeng Q."/>
            <person name="Gargeya S."/>
            <person name="Fitzgerald M."/>
            <person name="Haas B."/>
            <person name="Abouelleil A."/>
            <person name="Alvarado L."/>
            <person name="Arachchi H.M."/>
            <person name="Berlin A."/>
            <person name="Brown A."/>
            <person name="Chapman S.B."/>
            <person name="Chen Z."/>
            <person name="Dunbar C."/>
            <person name="Freedman E."/>
            <person name="Gearin G."/>
            <person name="Gellesch M."/>
            <person name="Goldberg J."/>
            <person name="Griggs A."/>
            <person name="Gujja S."/>
            <person name="Heiman D."/>
            <person name="Howarth C."/>
            <person name="Larson L."/>
            <person name="Lui A."/>
            <person name="MacDonald P.J.P."/>
            <person name="Mehta T."/>
            <person name="Montmayeur A."/>
            <person name="Murphy C."/>
            <person name="Neiman D."/>
            <person name="Pearson M."/>
            <person name="Priest M."/>
            <person name="Roberts A."/>
            <person name="Saif S."/>
            <person name="Shea T."/>
            <person name="Shenoy N."/>
            <person name="Sisk P."/>
            <person name="Stolte C."/>
            <person name="Sykes S."/>
            <person name="Yandava C."/>
            <person name="Wortman J."/>
            <person name="Nusbaum C."/>
            <person name="Birren B."/>
        </authorList>
    </citation>
    <scope>NUCLEOTIDE SEQUENCE</scope>
    <source>
        <strain evidence="2">ATCC 64411</strain>
    </source>
</reference>
<evidence type="ECO:0000313" key="4">
    <source>
        <dbReference type="Proteomes" id="UP000011715"/>
    </source>
</evidence>
<feature type="region of interest" description="Disordered" evidence="1">
    <location>
        <begin position="1"/>
        <end position="60"/>
    </location>
</feature>
<evidence type="ECO:0000256" key="1">
    <source>
        <dbReference type="SAM" id="MobiDB-lite"/>
    </source>
</evidence>
<dbReference type="VEuPathDB" id="FungiDB:MAPG_04991"/>
<organism evidence="3 4">
    <name type="scientific">Magnaporthiopsis poae (strain ATCC 64411 / 73-15)</name>
    <name type="common">Kentucky bluegrass fungus</name>
    <name type="synonym">Magnaporthe poae</name>
    <dbReference type="NCBI Taxonomy" id="644358"/>
    <lineage>
        <taxon>Eukaryota</taxon>
        <taxon>Fungi</taxon>
        <taxon>Dikarya</taxon>
        <taxon>Ascomycota</taxon>
        <taxon>Pezizomycotina</taxon>
        <taxon>Sordariomycetes</taxon>
        <taxon>Sordariomycetidae</taxon>
        <taxon>Magnaporthales</taxon>
        <taxon>Magnaporthaceae</taxon>
        <taxon>Magnaporthiopsis</taxon>
    </lineage>
</organism>
<dbReference type="EnsemblFungi" id="MAPG_04991T0">
    <property type="protein sequence ID" value="MAPG_04991T0"/>
    <property type="gene ID" value="MAPG_04991"/>
</dbReference>
<gene>
    <name evidence="2" type="ORF">MAPG_04991</name>
</gene>
<reference evidence="4" key="1">
    <citation type="submission" date="2010-05" db="EMBL/GenBank/DDBJ databases">
        <title>The genome sequence of Magnaporthe poae strain ATCC 64411.</title>
        <authorList>
            <person name="Ma L.-J."/>
            <person name="Dead R."/>
            <person name="Young S."/>
            <person name="Zeng Q."/>
            <person name="Koehrsen M."/>
            <person name="Alvarado L."/>
            <person name="Berlin A."/>
            <person name="Chapman S.B."/>
            <person name="Chen Z."/>
            <person name="Freedman E."/>
            <person name="Gellesch M."/>
            <person name="Goldberg J."/>
            <person name="Griggs A."/>
            <person name="Gujja S."/>
            <person name="Heilman E.R."/>
            <person name="Heiman D."/>
            <person name="Hepburn T."/>
            <person name="Howarth C."/>
            <person name="Jen D."/>
            <person name="Larson L."/>
            <person name="Mehta T."/>
            <person name="Neiman D."/>
            <person name="Pearson M."/>
            <person name="Roberts A."/>
            <person name="Saif S."/>
            <person name="Shea T."/>
            <person name="Shenoy N."/>
            <person name="Sisk P."/>
            <person name="Stolte C."/>
            <person name="Sykes S."/>
            <person name="Walk T."/>
            <person name="White J."/>
            <person name="Yandava C."/>
            <person name="Haas B."/>
            <person name="Nusbaum C."/>
            <person name="Birren B."/>
        </authorList>
    </citation>
    <scope>NUCLEOTIDE SEQUENCE [LARGE SCALE GENOMIC DNA]</scope>
    <source>
        <strain evidence="4">ATCC 64411 / 73-15</strain>
    </source>
</reference>
<dbReference type="AlphaFoldDB" id="A0A0C4DY80"/>
<evidence type="ECO:0000313" key="2">
    <source>
        <dbReference type="EMBL" id="KLU85972.1"/>
    </source>
</evidence>